<comment type="caution">
    <text evidence="2">The sequence shown here is derived from an EMBL/GenBank/DDBJ whole genome shotgun (WGS) entry which is preliminary data.</text>
</comment>
<protein>
    <submittedName>
        <fullName evidence="2">Uncharacterized protein</fullName>
    </submittedName>
</protein>
<keyword evidence="3" id="KW-1185">Reference proteome</keyword>
<gene>
    <name evidence="2" type="ORF">K7X08_011093</name>
</gene>
<feature type="region of interest" description="Disordered" evidence="1">
    <location>
        <begin position="40"/>
        <end position="68"/>
    </location>
</feature>
<accession>A0A9Q1M2Z6</accession>
<dbReference type="AlphaFoldDB" id="A0A9Q1M2Z6"/>
<feature type="compositionally biased region" description="Polar residues" evidence="1">
    <location>
        <begin position="40"/>
        <end position="50"/>
    </location>
</feature>
<evidence type="ECO:0000256" key="1">
    <source>
        <dbReference type="SAM" id="MobiDB-lite"/>
    </source>
</evidence>
<name>A0A9Q1M2Z6_9SOLA</name>
<dbReference type="EMBL" id="JAJAGQ010000012">
    <property type="protein sequence ID" value="KAJ8547507.1"/>
    <property type="molecule type" value="Genomic_DNA"/>
</dbReference>
<dbReference type="Proteomes" id="UP001152561">
    <property type="component" value="Unassembled WGS sequence"/>
</dbReference>
<evidence type="ECO:0000313" key="2">
    <source>
        <dbReference type="EMBL" id="KAJ8547507.1"/>
    </source>
</evidence>
<evidence type="ECO:0000313" key="3">
    <source>
        <dbReference type="Proteomes" id="UP001152561"/>
    </source>
</evidence>
<reference evidence="3" key="1">
    <citation type="journal article" date="2023" name="Proc. Natl. Acad. Sci. U.S.A.">
        <title>Genomic and structural basis for evolution of tropane alkaloid biosynthesis.</title>
        <authorList>
            <person name="Wanga Y.-J."/>
            <person name="Taina T."/>
            <person name="Yua J.-Y."/>
            <person name="Lia J."/>
            <person name="Xua B."/>
            <person name="Chenc J."/>
            <person name="D'Auriad J.C."/>
            <person name="Huanga J.-P."/>
            <person name="Huanga S.-X."/>
        </authorList>
    </citation>
    <scope>NUCLEOTIDE SEQUENCE [LARGE SCALE GENOMIC DNA]</scope>
    <source>
        <strain evidence="3">cv. KIB-2019</strain>
    </source>
</reference>
<proteinExistence type="predicted"/>
<organism evidence="2 3">
    <name type="scientific">Anisodus acutangulus</name>
    <dbReference type="NCBI Taxonomy" id="402998"/>
    <lineage>
        <taxon>Eukaryota</taxon>
        <taxon>Viridiplantae</taxon>
        <taxon>Streptophyta</taxon>
        <taxon>Embryophyta</taxon>
        <taxon>Tracheophyta</taxon>
        <taxon>Spermatophyta</taxon>
        <taxon>Magnoliopsida</taxon>
        <taxon>eudicotyledons</taxon>
        <taxon>Gunneridae</taxon>
        <taxon>Pentapetalae</taxon>
        <taxon>asterids</taxon>
        <taxon>lamiids</taxon>
        <taxon>Solanales</taxon>
        <taxon>Solanaceae</taxon>
        <taxon>Solanoideae</taxon>
        <taxon>Hyoscyameae</taxon>
        <taxon>Anisodus</taxon>
    </lineage>
</organism>
<sequence length="92" mass="10117">MTNLVHQNMADELDMDPISLYQLLLLSASSCMVQCIVANSSGQNGQNGSPIGQIPEERREDPASSVQCQQLHWKGELSIKDEEVRRNSSGAM</sequence>